<proteinExistence type="inferred from homology"/>
<evidence type="ECO:0000256" key="3">
    <source>
        <dbReference type="ARBA" id="ARBA00022448"/>
    </source>
</evidence>
<dbReference type="PANTHER" id="PTHR42711:SF5">
    <property type="entry name" value="ABC TRANSPORTER ATP-BINDING PROTEIN NATA"/>
    <property type="match status" value="1"/>
</dbReference>
<keyword evidence="7" id="KW-1278">Translocase</keyword>
<gene>
    <name evidence="11" type="ORF">GTS_31090</name>
</gene>
<evidence type="ECO:0000313" key="12">
    <source>
        <dbReference type="Proteomes" id="UP000298860"/>
    </source>
</evidence>
<keyword evidence="9" id="KW-0046">Antibiotic resistance</keyword>
<keyword evidence="8" id="KW-0472">Membrane</keyword>
<dbReference type="InterPro" id="IPR003593">
    <property type="entry name" value="AAA+_ATPase"/>
</dbReference>
<evidence type="ECO:0000256" key="1">
    <source>
        <dbReference type="ARBA" id="ARBA00004202"/>
    </source>
</evidence>
<dbReference type="Pfam" id="PF00005">
    <property type="entry name" value="ABC_tran"/>
    <property type="match status" value="1"/>
</dbReference>
<dbReference type="Gene3D" id="3.40.50.300">
    <property type="entry name" value="P-loop containing nucleotide triphosphate hydrolases"/>
    <property type="match status" value="1"/>
</dbReference>
<keyword evidence="5" id="KW-0547">Nucleotide-binding</keyword>
<organism evidence="11 12">
    <name type="scientific">Gandjariella thermophila</name>
    <dbReference type="NCBI Taxonomy" id="1931992"/>
    <lineage>
        <taxon>Bacteria</taxon>
        <taxon>Bacillati</taxon>
        <taxon>Actinomycetota</taxon>
        <taxon>Actinomycetes</taxon>
        <taxon>Pseudonocardiales</taxon>
        <taxon>Pseudonocardiaceae</taxon>
        <taxon>Gandjariella</taxon>
    </lineage>
</organism>
<dbReference type="AlphaFoldDB" id="A0A4D4JAL3"/>
<protein>
    <submittedName>
        <fullName evidence="11">ABC transporter</fullName>
    </submittedName>
</protein>
<evidence type="ECO:0000256" key="8">
    <source>
        <dbReference type="ARBA" id="ARBA00023136"/>
    </source>
</evidence>
<evidence type="ECO:0000256" key="7">
    <source>
        <dbReference type="ARBA" id="ARBA00022967"/>
    </source>
</evidence>
<comment type="similarity">
    <text evidence="2">Belongs to the ABC transporter superfamily.</text>
</comment>
<dbReference type="FunFam" id="3.40.50.300:FF:000589">
    <property type="entry name" value="ABC transporter, ATP-binding subunit"/>
    <property type="match status" value="1"/>
</dbReference>
<dbReference type="PROSITE" id="PS50893">
    <property type="entry name" value="ABC_TRANSPORTER_2"/>
    <property type="match status" value="1"/>
</dbReference>
<dbReference type="EMBL" id="BJFL01000014">
    <property type="protein sequence ID" value="GDY31476.1"/>
    <property type="molecule type" value="Genomic_DNA"/>
</dbReference>
<evidence type="ECO:0000256" key="2">
    <source>
        <dbReference type="ARBA" id="ARBA00005417"/>
    </source>
</evidence>
<keyword evidence="3" id="KW-0813">Transport</keyword>
<keyword evidence="6" id="KW-0067">ATP-binding</keyword>
<reference evidence="12" key="1">
    <citation type="submission" date="2019-04" db="EMBL/GenBank/DDBJ databases">
        <title>Draft genome sequence of Pseudonocardiaceae bacterium SL3-2-4.</title>
        <authorList>
            <person name="Ningsih F."/>
            <person name="Yokota A."/>
            <person name="Sakai Y."/>
            <person name="Nanatani K."/>
            <person name="Yabe S."/>
            <person name="Oetari A."/>
            <person name="Sjamsuridzal W."/>
        </authorList>
    </citation>
    <scope>NUCLEOTIDE SEQUENCE [LARGE SCALE GENOMIC DNA]</scope>
    <source>
        <strain evidence="12">SL3-2-4</strain>
    </source>
</reference>
<comment type="subcellular location">
    <subcellularLocation>
        <location evidence="1">Cell membrane</location>
        <topology evidence="1">Peripheral membrane protein</topology>
    </subcellularLocation>
</comment>
<feature type="domain" description="ABC transporter" evidence="10">
    <location>
        <begin position="16"/>
        <end position="246"/>
    </location>
</feature>
<dbReference type="InterPro" id="IPR017871">
    <property type="entry name" value="ABC_transporter-like_CS"/>
</dbReference>
<keyword evidence="4" id="KW-1003">Cell membrane</keyword>
<evidence type="ECO:0000256" key="9">
    <source>
        <dbReference type="ARBA" id="ARBA00023251"/>
    </source>
</evidence>
<dbReference type="GO" id="GO:0016887">
    <property type="term" value="F:ATP hydrolysis activity"/>
    <property type="evidence" value="ECO:0007669"/>
    <property type="project" value="InterPro"/>
</dbReference>
<accession>A0A4D4JAL3</accession>
<dbReference type="SMART" id="SM00382">
    <property type="entry name" value="AAA"/>
    <property type="match status" value="1"/>
</dbReference>
<evidence type="ECO:0000256" key="6">
    <source>
        <dbReference type="ARBA" id="ARBA00022840"/>
    </source>
</evidence>
<dbReference type="SUPFAM" id="SSF52540">
    <property type="entry name" value="P-loop containing nucleoside triphosphate hydrolases"/>
    <property type="match status" value="1"/>
</dbReference>
<comment type="caution">
    <text evidence="11">The sequence shown here is derived from an EMBL/GenBank/DDBJ whole genome shotgun (WGS) entry which is preliminary data.</text>
</comment>
<dbReference type="PANTHER" id="PTHR42711">
    <property type="entry name" value="ABC TRANSPORTER ATP-BINDING PROTEIN"/>
    <property type="match status" value="1"/>
</dbReference>
<sequence>MVAATVRDVTDVCPLVKAAGLVKRFGPVEAVRGIDVEVRRGEAFGFLGPNGAGKSSTMRMIGCVSPRSGGELTVLGMDPDTDGARIRARLGVVPQEDNLDTELTVRQNLQVYGRYFGLSRAHLRAKAAELLEFAQLTDRADDEVDPLSGGMKRRLTIARSLVNDPDLLLLDEPTTGLDPQARHLLWDRLFRLKQSGVTLIITTHYMDEAEQLCDRLVVMNEGRIAAEGSPAELISRYSTREVLELRFPPGEQPPVEPFMDGMAERVEALPDRLLFYTADGEATLAAAHGKGLRPVSTLVRRSTLEDVFLHLTGRSLVE</sequence>
<evidence type="ECO:0000259" key="10">
    <source>
        <dbReference type="PROSITE" id="PS50893"/>
    </source>
</evidence>
<evidence type="ECO:0000313" key="11">
    <source>
        <dbReference type="EMBL" id="GDY31476.1"/>
    </source>
</evidence>
<evidence type="ECO:0000256" key="5">
    <source>
        <dbReference type="ARBA" id="ARBA00022741"/>
    </source>
</evidence>
<dbReference type="PROSITE" id="PS00211">
    <property type="entry name" value="ABC_TRANSPORTER_1"/>
    <property type="match status" value="1"/>
</dbReference>
<evidence type="ECO:0000256" key="4">
    <source>
        <dbReference type="ARBA" id="ARBA00022475"/>
    </source>
</evidence>
<dbReference type="GO" id="GO:0046677">
    <property type="term" value="P:response to antibiotic"/>
    <property type="evidence" value="ECO:0007669"/>
    <property type="project" value="UniProtKB-KW"/>
</dbReference>
<dbReference type="InterPro" id="IPR050763">
    <property type="entry name" value="ABC_transporter_ATP-binding"/>
</dbReference>
<dbReference type="InterPro" id="IPR003439">
    <property type="entry name" value="ABC_transporter-like_ATP-bd"/>
</dbReference>
<name>A0A4D4JAL3_9PSEU</name>
<dbReference type="GO" id="GO:0005886">
    <property type="term" value="C:plasma membrane"/>
    <property type="evidence" value="ECO:0007669"/>
    <property type="project" value="UniProtKB-SubCell"/>
</dbReference>
<keyword evidence="12" id="KW-1185">Reference proteome</keyword>
<dbReference type="GO" id="GO:0005524">
    <property type="term" value="F:ATP binding"/>
    <property type="evidence" value="ECO:0007669"/>
    <property type="project" value="UniProtKB-KW"/>
</dbReference>
<dbReference type="OrthoDB" id="9804819at2"/>
<dbReference type="Proteomes" id="UP000298860">
    <property type="component" value="Unassembled WGS sequence"/>
</dbReference>
<dbReference type="InterPro" id="IPR027417">
    <property type="entry name" value="P-loop_NTPase"/>
</dbReference>